<feature type="domain" description="Beta/gamma crystallin 'Greek key'" evidence="4">
    <location>
        <begin position="2416"/>
        <end position="2460"/>
    </location>
</feature>
<accession>A0AAE0QZX9</accession>
<dbReference type="SMART" id="SM00458">
    <property type="entry name" value="RICIN"/>
    <property type="match status" value="1"/>
</dbReference>
<evidence type="ECO:0000256" key="1">
    <source>
        <dbReference type="ARBA" id="ARBA00009646"/>
    </source>
</evidence>
<dbReference type="PANTHER" id="PTHR11818">
    <property type="entry name" value="BETA/GAMMA CRYSTALLIN"/>
    <property type="match status" value="1"/>
</dbReference>
<feature type="compositionally biased region" description="Polar residues" evidence="3">
    <location>
        <begin position="342"/>
        <end position="351"/>
    </location>
</feature>
<feature type="domain" description="Beta/gamma crystallin 'Greek key'" evidence="4">
    <location>
        <begin position="2507"/>
        <end position="2548"/>
    </location>
</feature>
<dbReference type="PANTHER" id="PTHR11818:SF2">
    <property type="entry name" value="BETA_GAMMA CRYSTALLIN DOMAIN-CONTAINING PROTEIN 1"/>
    <property type="match status" value="1"/>
</dbReference>
<dbReference type="InterPro" id="IPR050252">
    <property type="entry name" value="Beta/Gamma-Crystallin"/>
</dbReference>
<feature type="compositionally biased region" description="Basic and acidic residues" evidence="3">
    <location>
        <begin position="1510"/>
        <end position="1520"/>
    </location>
</feature>
<feature type="compositionally biased region" description="Basic and acidic residues" evidence="3">
    <location>
        <begin position="1709"/>
        <end position="1730"/>
    </location>
</feature>
<feature type="compositionally biased region" description="Polar residues" evidence="3">
    <location>
        <begin position="781"/>
        <end position="790"/>
    </location>
</feature>
<organism evidence="5 6">
    <name type="scientific">Hemibagrus guttatus</name>
    <dbReference type="NCBI Taxonomy" id="175788"/>
    <lineage>
        <taxon>Eukaryota</taxon>
        <taxon>Metazoa</taxon>
        <taxon>Chordata</taxon>
        <taxon>Craniata</taxon>
        <taxon>Vertebrata</taxon>
        <taxon>Euteleostomi</taxon>
        <taxon>Actinopterygii</taxon>
        <taxon>Neopterygii</taxon>
        <taxon>Teleostei</taxon>
        <taxon>Ostariophysi</taxon>
        <taxon>Siluriformes</taxon>
        <taxon>Bagridae</taxon>
        <taxon>Hemibagrus</taxon>
    </lineage>
</organism>
<dbReference type="Pfam" id="PF00030">
    <property type="entry name" value="Crystall"/>
    <property type="match status" value="6"/>
</dbReference>
<dbReference type="Gene3D" id="2.60.20.10">
    <property type="entry name" value="Crystallins"/>
    <property type="match status" value="6"/>
</dbReference>
<feature type="compositionally biased region" description="Polar residues" evidence="3">
    <location>
        <begin position="1383"/>
        <end position="1398"/>
    </location>
</feature>
<feature type="compositionally biased region" description="Basic and acidic residues" evidence="3">
    <location>
        <begin position="1197"/>
        <end position="1261"/>
    </location>
</feature>
<feature type="compositionally biased region" description="Polar residues" evidence="3">
    <location>
        <begin position="412"/>
        <end position="422"/>
    </location>
</feature>
<feature type="domain" description="Beta/gamma crystallin 'Greek key'" evidence="4">
    <location>
        <begin position="2071"/>
        <end position="2113"/>
    </location>
</feature>
<feature type="compositionally biased region" description="Basic and acidic residues" evidence="3">
    <location>
        <begin position="768"/>
        <end position="780"/>
    </location>
</feature>
<dbReference type="PROSITE" id="PS50231">
    <property type="entry name" value="RICIN_B_LECTIN"/>
    <property type="match status" value="1"/>
</dbReference>
<feature type="domain" description="Beta/gamma crystallin 'Greek key'" evidence="4">
    <location>
        <begin position="2326"/>
        <end position="2368"/>
    </location>
</feature>
<feature type="compositionally biased region" description="Polar residues" evidence="3">
    <location>
        <begin position="1009"/>
        <end position="1024"/>
    </location>
</feature>
<keyword evidence="6" id="KW-1185">Reference proteome</keyword>
<feature type="region of interest" description="Disordered" evidence="3">
    <location>
        <begin position="2191"/>
        <end position="2213"/>
    </location>
</feature>
<feature type="region of interest" description="Disordered" evidence="3">
    <location>
        <begin position="463"/>
        <end position="1398"/>
    </location>
</feature>
<reference evidence="5" key="1">
    <citation type="submission" date="2023-06" db="EMBL/GenBank/DDBJ databases">
        <title>Male Hemibagrus guttatus genome.</title>
        <authorList>
            <person name="Bian C."/>
        </authorList>
    </citation>
    <scope>NUCLEOTIDE SEQUENCE</scope>
    <source>
        <strain evidence="5">Male_cb2023</strain>
        <tissue evidence="5">Muscle</tissue>
    </source>
</reference>
<feature type="region of interest" description="Disordered" evidence="3">
    <location>
        <begin position="1423"/>
        <end position="1578"/>
    </location>
</feature>
<feature type="region of interest" description="Disordered" evidence="3">
    <location>
        <begin position="1656"/>
        <end position="1807"/>
    </location>
</feature>
<feature type="domain" description="Beta/gamma crystallin 'Greek key'" evidence="4">
    <location>
        <begin position="2227"/>
        <end position="2269"/>
    </location>
</feature>
<name>A0AAE0QZX9_9TELE</name>
<feature type="compositionally biased region" description="Polar residues" evidence="3">
    <location>
        <begin position="1079"/>
        <end position="1088"/>
    </location>
</feature>
<feature type="region of interest" description="Disordered" evidence="3">
    <location>
        <begin position="410"/>
        <end position="446"/>
    </location>
</feature>
<feature type="compositionally biased region" description="Basic and acidic residues" evidence="3">
    <location>
        <begin position="615"/>
        <end position="634"/>
    </location>
</feature>
<feature type="compositionally biased region" description="Polar residues" evidence="3">
    <location>
        <begin position="959"/>
        <end position="968"/>
    </location>
</feature>
<feature type="compositionally biased region" description="Basic and acidic residues" evidence="3">
    <location>
        <begin position="1089"/>
        <end position="1110"/>
    </location>
</feature>
<dbReference type="InterPro" id="IPR011024">
    <property type="entry name" value="G_crystallin-like"/>
</dbReference>
<feature type="compositionally biased region" description="Basic and acidic residues" evidence="3">
    <location>
        <begin position="1423"/>
        <end position="1451"/>
    </location>
</feature>
<feature type="compositionally biased region" description="Polar residues" evidence="3">
    <location>
        <begin position="1747"/>
        <end position="1782"/>
    </location>
</feature>
<feature type="compositionally biased region" description="Basic and acidic residues" evidence="3">
    <location>
        <begin position="825"/>
        <end position="837"/>
    </location>
</feature>
<feature type="compositionally biased region" description="Low complexity" evidence="3">
    <location>
        <begin position="798"/>
        <end position="808"/>
    </location>
</feature>
<dbReference type="InterPro" id="IPR035992">
    <property type="entry name" value="Ricin_B-like_lectins"/>
</dbReference>
<protein>
    <recommendedName>
        <fullName evidence="4">Beta/gamma crystallin 'Greek key' domain-containing protein</fullName>
    </recommendedName>
</protein>
<feature type="compositionally biased region" description="Basic and acidic residues" evidence="3">
    <location>
        <begin position="1277"/>
        <end position="1296"/>
    </location>
</feature>
<comment type="similarity">
    <text evidence="1">Belongs to the beta/gamma-crystallin family.</text>
</comment>
<feature type="region of interest" description="Disordered" evidence="3">
    <location>
        <begin position="1852"/>
        <end position="1879"/>
    </location>
</feature>
<feature type="compositionally biased region" description="Basic and acidic residues" evidence="3">
    <location>
        <begin position="969"/>
        <end position="1004"/>
    </location>
</feature>
<evidence type="ECO:0000313" key="5">
    <source>
        <dbReference type="EMBL" id="KAK3537351.1"/>
    </source>
</evidence>
<feature type="compositionally biased region" description="Basic and acidic residues" evidence="3">
    <location>
        <begin position="1117"/>
        <end position="1175"/>
    </location>
</feature>
<feature type="compositionally biased region" description="Basic and acidic residues" evidence="3">
    <location>
        <begin position="1039"/>
        <end position="1075"/>
    </location>
</feature>
<evidence type="ECO:0000313" key="6">
    <source>
        <dbReference type="Proteomes" id="UP001274896"/>
    </source>
</evidence>
<dbReference type="Proteomes" id="UP001274896">
    <property type="component" value="Unassembled WGS sequence"/>
</dbReference>
<feature type="compositionally biased region" description="Basic and acidic residues" evidence="3">
    <location>
        <begin position="946"/>
        <end position="956"/>
    </location>
</feature>
<proteinExistence type="inferred from homology"/>
<evidence type="ECO:0000256" key="2">
    <source>
        <dbReference type="ARBA" id="ARBA00022737"/>
    </source>
</evidence>
<feature type="compositionally biased region" description="Low complexity" evidence="3">
    <location>
        <begin position="696"/>
        <end position="707"/>
    </location>
</feature>
<feature type="compositionally biased region" description="Polar residues" evidence="3">
    <location>
        <begin position="1324"/>
        <end position="1339"/>
    </location>
</feature>
<dbReference type="SUPFAM" id="SSF50370">
    <property type="entry name" value="Ricin B-like lectins"/>
    <property type="match status" value="1"/>
</dbReference>
<feature type="compositionally biased region" description="Basic and acidic residues" evidence="3">
    <location>
        <begin position="426"/>
        <end position="438"/>
    </location>
</feature>
<dbReference type="SMART" id="SM00247">
    <property type="entry name" value="XTALbg"/>
    <property type="match status" value="6"/>
</dbReference>
<feature type="compositionally biased region" description="Low complexity" evidence="3">
    <location>
        <begin position="889"/>
        <end position="903"/>
    </location>
</feature>
<feature type="compositionally biased region" description="Basic and acidic residues" evidence="3">
    <location>
        <begin position="2199"/>
        <end position="2211"/>
    </location>
</feature>
<dbReference type="InterPro" id="IPR000772">
    <property type="entry name" value="Ricin_B_lectin"/>
</dbReference>
<feature type="compositionally biased region" description="Basic and acidic residues" evidence="3">
    <location>
        <begin position="742"/>
        <end position="758"/>
    </location>
</feature>
<feature type="region of interest" description="Disordered" evidence="3">
    <location>
        <begin position="307"/>
        <end position="393"/>
    </location>
</feature>
<sequence length="2685" mass="295002">MSLGWPGNTSGSPRKSWRKCLGRGRSFDQMSVQTEDLTMSDSWSMAPSECTSVISLNLSPSEPVSPTRRHRKAFALLFENLPKEQTRYCVLIAEHWVCILCSSSLRCFTSSRMEIEGKFALPWKLLDYLNISLIFDLRFLLRRRRSSRSSSDGTEENASPLSSPSGSAGLRLASTEGEEGFFSDKGSPSVQSVASIIADGGDFPFADSDSSGSVRNLAVKTKSKEEGTELQVAEASKKLRVFLEEISVTDDGPERQVRQKTIKQCTEIPIKDSSEPKSPDIKKTVLKPVVRGKGNYSALAGVTLSSQCRIESSYTEDPDGTENMGKKTSSRRRSRKLSSGSQEPLSPTKPSSPEAENEPAVASPSPLQIHKAVWVETHLEEEGSESSSLGQVTPVRQSPVLGLRAALVAQEAQDSGSDSSVYQDAVEVKTDEEPDPKTVKRRSVKLSTSEKFFAKRVWLNSQSSLEGEQDDTNADTNSQSKQKSEVRIVPSLKNVSVEIKKPDQQSYDSISENNDASMKEEASTKQQLDDDVLSPSELLDNFTDPKEDLLDMPGYKGQIRVMGSGVSNRQTSGTASTHVDKAISGTNGATAGKGPAPPVAQKTKASAGRVTSHAEATKVESPRKPAQNRTEKKQSKSPTAKELPNVFTKPADKSKIPKKMPPEVLPKPSKTLNTGMSLDASVSSSVQTRETERSKSSSSNSVTKPQSPTSPPGKTDTRSPAKEDATVASVVVEPSQTPKPSHTKDQKKGTKHTEEKTEQPPSPSGLQEIKETSDAKEGAKSKTQPQTPTEKTLKSKSVKLSVSKSSKVNKTDTDNKPQTPSEAEQPEKSRTKDKATNEMRLIGPKGPKKPKAEASPTGSKLPLPTPPSAPKRLTEDEFDYGEDDSPKQPSLSDARPASDDSSSVNGPLSPGKSAEHDQAAGNAVVKASPETKPSPHLKHSTKLKSRREMEKVKAELDVDSQTNKASDQNVDHAEEKHVIGESKENITDLEKSARVLEEEKDKDSVAQVKDQSMNLETEVQSVSEKISEPTADLKPQVIVEERDVAKEAQDVTVKTTEHIDLKTPPEASQREKDLAGADTKTSARVSTQKIDKPETVPRVDDKNKEIKTDLKLTPGAELKKVKAEPLPSVDDKIKDHKPDLKLTQEAEQKPVEAKDKAVKESTVLKRPPEISKKETQAQNVQDAEHTTELKASSQMSESKKEKTDKVQSIDKIRDHSSDQVSEQKIDKAEELPKADIEAVENKVDLKTQPEISKEKVNKSEEVSCTSDLTPSQTSNQELDKANKLQEVTIKPEEHTADLNVPCQVSDQTSPEKITCETKPEVGANDSQVTKPLDIGTSQVKPELINKETVAGTDKEQVSPETLEETSVKPTASIHVENKDLKTETLQQSNSTQVTQDTSVHTCTGYLSKEQNMATNGIAEKVLSKTTEEAGHKKAEVPASAPDHKEVLKSADAEVPALKSPASESVKEDTKTKPETKTELERLKDGKLSPAQRPVVKEAEQPKGTEVQVISHKEKTTEVKKTSTSNQKHKPDPTKSHNSSTSEGLPPPSNNSPKMTAQDFLLASKKFSENASPSSWLDVDQGFEKKQNKMERKKDCSANNDALLDTSDDSKDFIRKIKELCSPFSFPPKKHGQSRTVSPPFAMPAIKEDHFEKTFDPEEFKFGIRKTTGPKDPSPAMLIKKKSEELRNKQLPKRKATEDSMIFKALSSKRGPEKNDMEQTTDDKENGKDQGNDENSGKVASRLERMSILSNLMNTSKNSRRPQTQPEAISNGVTSPTASQQVPTPGDMNNVMTSEPAVAPPGPAEGNLKELVLQPGISVESPKSPHTPPVLPNFLEIKLPDFLGKYLKVDQEPPALGSSQKPGTPPKIPAVQTEVSSGIPDTSTDLKKFLEPPAPIFPPKPPEQQTKLPSSTHTQITTVRGFHKRPGKLVIFQQAQFGGEAYEVFRDVEDATSLQLSPVISLKAVRGCWQLYEKPGFQGRTIALEEGPTELVNEWVEPEPDQEVGPDGIPIPTKPMVIGSIRLAVRDYSLPKIDLFSEPNGMGLPSSFFDDIIELGSFGRPHSAGSIKVHSGVWLVFSDPDFQGLLSVLAVGEYPCPESWGFPDPFIGSLRPLKMGGIKVENPHEFRLEVFIPFENIFSDKTRITAGRISSRVVDVGCVEFCQIYYEAVLFEDPMFQGICVEIDTAPVRRLRGRGRKRRGEKENTEEGENKEQKKKLTTIGSLKILSGLWVGYTEPGFEGRQYVLEEGEYVDCSDWGGFENTLRSLRPIQSDFVSPQLKLFSEPDFSERSLSVDLLIPVMAMGGRRTAARASLLMSCLEYTAYTHTDEWVIFENPAFSGEVYVLEKGLYSSPEDWGAHDHKTSSVQPVIQDQTAGLPRFKVQLFSQPGFLGDVLVLEESSPFLPAGFCPQSCKVLSGSWVAFEGPQFTENMYVLEEGDYCNTATMGGVSTDCTIQSLHTIGHEFSLPSITLFCKPCFRGRKVVLTDGCCNLSLNGINGRSQSLLVNGGMWVLYEGKNFHGRQLLLQPSEIGDWRMFSGWKQIGSLRPLIQKPVYFRLRSAETGCVMSLSGSLDELKLLRVQVLEENGGDEQVWLYQHGQLCCKLLEECCLEPSAGMMMPGCRLNVSTECGKDHQFWNITADGLVRSNIKPDLVLEVKGGHQYDKTQVILNTFNEQKPNQRWTVEIL</sequence>
<feature type="compositionally biased region" description="Basic residues" evidence="3">
    <location>
        <begin position="935"/>
        <end position="945"/>
    </location>
</feature>
<feature type="compositionally biased region" description="Polar residues" evidence="3">
    <location>
        <begin position="565"/>
        <end position="577"/>
    </location>
</feature>
<feature type="compositionally biased region" description="Basic and acidic residues" evidence="3">
    <location>
        <begin position="715"/>
        <end position="725"/>
    </location>
</feature>
<feature type="compositionally biased region" description="Polar residues" evidence="3">
    <location>
        <begin position="1262"/>
        <end position="1276"/>
    </location>
</feature>
<dbReference type="SUPFAM" id="SSF49695">
    <property type="entry name" value="gamma-Crystallin-like"/>
    <property type="match status" value="3"/>
</dbReference>
<feature type="domain" description="Beta/gamma crystallin 'Greek key'" evidence="4">
    <location>
        <begin position="1926"/>
        <end position="1965"/>
    </location>
</feature>
<feature type="domain" description="Beta/gamma crystallin 'Greek key'" evidence="4">
    <location>
        <begin position="1966"/>
        <end position="2024"/>
    </location>
</feature>
<evidence type="ECO:0000256" key="3">
    <source>
        <dbReference type="SAM" id="MobiDB-lite"/>
    </source>
</evidence>
<dbReference type="InterPro" id="IPR001064">
    <property type="entry name" value="Beta/gamma_crystallin"/>
</dbReference>
<comment type="caution">
    <text evidence="5">The sequence shown here is derived from an EMBL/GenBank/DDBJ whole genome shotgun (WGS) entry which is preliminary data.</text>
</comment>
<feature type="compositionally biased region" description="Polar residues" evidence="3">
    <location>
        <begin position="504"/>
        <end position="516"/>
    </location>
</feature>
<dbReference type="PROSITE" id="PS50915">
    <property type="entry name" value="CRYSTALLIN_BETA_GAMMA"/>
    <property type="match status" value="7"/>
</dbReference>
<dbReference type="Pfam" id="PF00652">
    <property type="entry name" value="Ricin_B_lectin"/>
    <property type="match status" value="1"/>
</dbReference>
<feature type="compositionally biased region" description="Polar residues" evidence="3">
    <location>
        <begin position="1302"/>
        <end position="1311"/>
    </location>
</feature>
<feature type="region of interest" description="Disordered" evidence="3">
    <location>
        <begin position="148"/>
        <end position="169"/>
    </location>
</feature>
<dbReference type="EMBL" id="JAUCMX010000008">
    <property type="protein sequence ID" value="KAK3537351.1"/>
    <property type="molecule type" value="Genomic_DNA"/>
</dbReference>
<keyword evidence="2" id="KW-0677">Repeat</keyword>
<dbReference type="Gene3D" id="2.80.10.50">
    <property type="match status" value="1"/>
</dbReference>
<gene>
    <name evidence="5" type="ORF">QTP70_008783</name>
</gene>
<evidence type="ECO:0000259" key="4">
    <source>
        <dbReference type="PROSITE" id="PS50915"/>
    </source>
</evidence>
<feature type="compositionally biased region" description="Polar residues" evidence="3">
    <location>
        <begin position="670"/>
        <end position="686"/>
    </location>
</feature>
<feature type="compositionally biased region" description="Basic and acidic residues" evidence="3">
    <location>
        <begin position="1464"/>
        <end position="1486"/>
    </location>
</feature>